<dbReference type="Proteomes" id="UP000193566">
    <property type="component" value="Unassembled WGS sequence"/>
</dbReference>
<comment type="caution">
    <text evidence="2">The sequence shown here is derived from an EMBL/GenBank/DDBJ whole genome shotgun (WGS) entry which is preliminary data.</text>
</comment>
<dbReference type="InterPro" id="IPR001509">
    <property type="entry name" value="Epimerase_deHydtase"/>
</dbReference>
<reference evidence="2 3" key="1">
    <citation type="submission" date="2017-04" db="EMBL/GenBank/DDBJ databases">
        <authorList>
            <person name="Varghese N."/>
            <person name="Submissions S."/>
        </authorList>
    </citation>
    <scope>NUCLEOTIDE SEQUENCE [LARGE SCALE GENOMIC DNA]</scope>
    <source>
        <strain evidence="2 3">J3</strain>
    </source>
</reference>
<protein>
    <submittedName>
        <fullName evidence="2">UDP-glucose 4-epimerase</fullName>
    </submittedName>
</protein>
<organism evidence="2 3">
    <name type="scientific">Rhodococcus rhodochrous J3</name>
    <dbReference type="NCBI Taxonomy" id="903528"/>
    <lineage>
        <taxon>Bacteria</taxon>
        <taxon>Bacillati</taxon>
        <taxon>Actinomycetota</taxon>
        <taxon>Actinomycetes</taxon>
        <taxon>Mycobacteriales</taxon>
        <taxon>Nocardiaceae</taxon>
        <taxon>Rhodococcus</taxon>
    </lineage>
</organism>
<proteinExistence type="predicted"/>
<dbReference type="EMBL" id="FXAV01000009">
    <property type="protein sequence ID" value="SMG47119.1"/>
    <property type="molecule type" value="Genomic_DNA"/>
</dbReference>
<dbReference type="Pfam" id="PF01370">
    <property type="entry name" value="Epimerase"/>
    <property type="match status" value="1"/>
</dbReference>
<dbReference type="Gene3D" id="3.40.50.720">
    <property type="entry name" value="NAD(P)-binding Rossmann-like Domain"/>
    <property type="match status" value="1"/>
</dbReference>
<dbReference type="InterPro" id="IPR050177">
    <property type="entry name" value="Lipid_A_modif_metabolic_enz"/>
</dbReference>
<feature type="domain" description="NAD-dependent epimerase/dehydratase" evidence="1">
    <location>
        <begin position="25"/>
        <end position="254"/>
    </location>
</feature>
<name>A0ABY1MD90_RHORH</name>
<keyword evidence="3" id="KW-1185">Reference proteome</keyword>
<evidence type="ECO:0000313" key="3">
    <source>
        <dbReference type="Proteomes" id="UP000193566"/>
    </source>
</evidence>
<evidence type="ECO:0000259" key="1">
    <source>
        <dbReference type="Pfam" id="PF01370"/>
    </source>
</evidence>
<dbReference type="PANTHER" id="PTHR43245">
    <property type="entry name" value="BIFUNCTIONAL POLYMYXIN RESISTANCE PROTEIN ARNA"/>
    <property type="match status" value="1"/>
</dbReference>
<dbReference type="SUPFAM" id="SSF51735">
    <property type="entry name" value="NAD(P)-binding Rossmann-fold domains"/>
    <property type="match status" value="1"/>
</dbReference>
<evidence type="ECO:0000313" key="2">
    <source>
        <dbReference type="EMBL" id="SMG47119.1"/>
    </source>
</evidence>
<gene>
    <name evidence="2" type="ORF">SAMN02745947_03365</name>
</gene>
<dbReference type="InterPro" id="IPR036291">
    <property type="entry name" value="NAD(P)-bd_dom_sf"/>
</dbReference>
<sequence length="367" mass="40272">MTRVVQQGVSRVVSHGHEVARPRVVLVTGASRFLGGFLVTRLAQNPDIERVIGVDTQSPSKDMLRRMGRAEFVLADIRNPLIGKIIRNMDVDTVVHASAVTKAPKSGSRTAMKDMNVLGAMQLFAVCQKAPSVRRIVLRSSSVVYGSSAKDPAKFTEEMSARRRPTGAFARDMMEVEGYLRGIARRRSDIATTILRLAPTVGNRLPGSVSSYLTSPLVPNVLGRDARLQLLHEEDALGALEHAVVAGRPGTYNIAGEGIVMMTQAVRRAGGVTVPMPYALFRTVGHALMGSVMNSFTKEELDYFHFGCGLDTTRMRNEFGFEPRWTTREALDDFARGLALTRIVKTEWVDKAESMALSVLGETREAR</sequence>
<accession>A0ABY1MD90</accession>
<dbReference type="PANTHER" id="PTHR43245:SF52">
    <property type="entry name" value="NAD-DEPENDENT EPIMERASE_DEHYDRATASE"/>
    <property type="match status" value="1"/>
</dbReference>